<keyword evidence="7" id="KW-0460">Magnesium</keyword>
<protein>
    <recommendedName>
        <fullName evidence="3 9">5'-nucleotidase</fullName>
        <ecNumber evidence="3 9">3.1.3.5</ecNumber>
    </recommendedName>
</protein>
<dbReference type="SUPFAM" id="SSF56784">
    <property type="entry name" value="HAD-like"/>
    <property type="match status" value="1"/>
</dbReference>
<dbReference type="EC" id="3.1.3.5" evidence="3 9"/>
<dbReference type="SFLD" id="SFLDG01128">
    <property type="entry name" value="C1.4:_5'-Nucleotidase_Like"/>
    <property type="match status" value="1"/>
</dbReference>
<evidence type="ECO:0000313" key="10">
    <source>
        <dbReference type="EMBL" id="KAK9688597.1"/>
    </source>
</evidence>
<dbReference type="EMBL" id="JASPKY010000585">
    <property type="protein sequence ID" value="KAK9688597.1"/>
    <property type="molecule type" value="Genomic_DNA"/>
</dbReference>
<keyword evidence="8 9" id="KW-0546">Nucleotide metabolism</keyword>
<dbReference type="GO" id="GO:0009117">
    <property type="term" value="P:nucleotide metabolic process"/>
    <property type="evidence" value="ECO:0007669"/>
    <property type="project" value="UniProtKB-KW"/>
</dbReference>
<evidence type="ECO:0000256" key="5">
    <source>
        <dbReference type="ARBA" id="ARBA00022741"/>
    </source>
</evidence>
<comment type="subcellular location">
    <subcellularLocation>
        <location evidence="9">Cytoplasm</location>
    </subcellularLocation>
</comment>
<dbReference type="Gene3D" id="1.10.150.340">
    <property type="entry name" value="Pyrimidine 5'-nucleotidase (UMPH-1), N-terminal domain"/>
    <property type="match status" value="1"/>
</dbReference>
<evidence type="ECO:0000256" key="9">
    <source>
        <dbReference type="RuleBase" id="RU361276"/>
    </source>
</evidence>
<dbReference type="Pfam" id="PF05822">
    <property type="entry name" value="UMPH-1"/>
    <property type="match status" value="1"/>
</dbReference>
<dbReference type="Proteomes" id="UP001458880">
    <property type="component" value="Unassembled WGS sequence"/>
</dbReference>
<evidence type="ECO:0000256" key="4">
    <source>
        <dbReference type="ARBA" id="ARBA00022723"/>
    </source>
</evidence>
<dbReference type="GO" id="GO:0000166">
    <property type="term" value="F:nucleotide binding"/>
    <property type="evidence" value="ECO:0007669"/>
    <property type="project" value="UniProtKB-KW"/>
</dbReference>
<gene>
    <name evidence="10" type="ORF">QE152_g35190</name>
</gene>
<keyword evidence="11" id="KW-1185">Reference proteome</keyword>
<comment type="similarity">
    <text evidence="2 9">Belongs to the pyrimidine 5'-nucleotidase family.</text>
</comment>
<dbReference type="InterPro" id="IPR006434">
    <property type="entry name" value="Pyrimidine_nucleotidase_eu"/>
</dbReference>
<reference evidence="10 11" key="1">
    <citation type="journal article" date="2024" name="BMC Genomics">
        <title>De novo assembly and annotation of Popillia japonica's genome with initial clues to its potential as an invasive pest.</title>
        <authorList>
            <person name="Cucini C."/>
            <person name="Boschi S."/>
            <person name="Funari R."/>
            <person name="Cardaioli E."/>
            <person name="Iannotti N."/>
            <person name="Marturano G."/>
            <person name="Paoli F."/>
            <person name="Bruttini M."/>
            <person name="Carapelli A."/>
            <person name="Frati F."/>
            <person name="Nardi F."/>
        </authorList>
    </citation>
    <scope>NUCLEOTIDE SEQUENCE [LARGE SCALE GENOMIC DNA]</scope>
    <source>
        <strain evidence="10">DMR45628</strain>
    </source>
</reference>
<dbReference type="PANTHER" id="PTHR13045:SF0">
    <property type="entry name" value="7-METHYLGUANOSINE PHOSPHATE-SPECIFIC 5'-NUCLEOTIDASE"/>
    <property type="match status" value="1"/>
</dbReference>
<dbReference type="InterPro" id="IPR036412">
    <property type="entry name" value="HAD-like_sf"/>
</dbReference>
<dbReference type="SFLD" id="SFLDS00003">
    <property type="entry name" value="Haloacid_Dehalogenase"/>
    <property type="match status" value="1"/>
</dbReference>
<dbReference type="FunFam" id="3.40.50.1000:FF:000032">
    <property type="entry name" value="Cytosolic 5-nucleotidase 3-like"/>
    <property type="match status" value="1"/>
</dbReference>
<dbReference type="Gene3D" id="3.40.50.1000">
    <property type="entry name" value="HAD superfamily/HAD-like"/>
    <property type="match status" value="1"/>
</dbReference>
<evidence type="ECO:0000256" key="6">
    <source>
        <dbReference type="ARBA" id="ARBA00022801"/>
    </source>
</evidence>
<proteinExistence type="inferred from homology"/>
<evidence type="ECO:0000313" key="11">
    <source>
        <dbReference type="Proteomes" id="UP001458880"/>
    </source>
</evidence>
<dbReference type="GO" id="GO:0000287">
    <property type="term" value="F:magnesium ion binding"/>
    <property type="evidence" value="ECO:0007669"/>
    <property type="project" value="InterPro"/>
</dbReference>
<dbReference type="InterPro" id="IPR023214">
    <property type="entry name" value="HAD_sf"/>
</dbReference>
<keyword evidence="6 9" id="KW-0378">Hydrolase</keyword>
<comment type="caution">
    <text evidence="10">The sequence shown here is derived from an EMBL/GenBank/DDBJ whole genome shotgun (WGS) entry which is preliminary data.</text>
</comment>
<accession>A0AAW1IGT1</accession>
<organism evidence="10 11">
    <name type="scientific">Popillia japonica</name>
    <name type="common">Japanese beetle</name>
    <dbReference type="NCBI Taxonomy" id="7064"/>
    <lineage>
        <taxon>Eukaryota</taxon>
        <taxon>Metazoa</taxon>
        <taxon>Ecdysozoa</taxon>
        <taxon>Arthropoda</taxon>
        <taxon>Hexapoda</taxon>
        <taxon>Insecta</taxon>
        <taxon>Pterygota</taxon>
        <taxon>Neoptera</taxon>
        <taxon>Endopterygota</taxon>
        <taxon>Coleoptera</taxon>
        <taxon>Polyphaga</taxon>
        <taxon>Scarabaeiformia</taxon>
        <taxon>Scarabaeidae</taxon>
        <taxon>Rutelinae</taxon>
        <taxon>Popillia</taxon>
    </lineage>
</organism>
<keyword evidence="5 9" id="KW-0547">Nucleotide-binding</keyword>
<evidence type="ECO:0000256" key="7">
    <source>
        <dbReference type="ARBA" id="ARBA00022842"/>
    </source>
</evidence>
<comment type="catalytic activity">
    <reaction evidence="1 9">
        <text>a ribonucleoside 5'-phosphate + H2O = a ribonucleoside + phosphate</text>
        <dbReference type="Rhea" id="RHEA:12484"/>
        <dbReference type="ChEBI" id="CHEBI:15377"/>
        <dbReference type="ChEBI" id="CHEBI:18254"/>
        <dbReference type="ChEBI" id="CHEBI:43474"/>
        <dbReference type="ChEBI" id="CHEBI:58043"/>
        <dbReference type="EC" id="3.1.3.5"/>
    </reaction>
</comment>
<evidence type="ECO:0000256" key="3">
    <source>
        <dbReference type="ARBA" id="ARBA00012643"/>
    </source>
</evidence>
<dbReference type="AlphaFoldDB" id="A0AAW1IGT1"/>
<keyword evidence="4" id="KW-0479">Metal-binding</keyword>
<dbReference type="GO" id="GO:0005737">
    <property type="term" value="C:cytoplasm"/>
    <property type="evidence" value="ECO:0007669"/>
    <property type="project" value="UniProtKB-SubCell"/>
</dbReference>
<name>A0AAW1IGT1_POPJA</name>
<evidence type="ECO:0000256" key="2">
    <source>
        <dbReference type="ARBA" id="ARBA00008389"/>
    </source>
</evidence>
<dbReference type="PANTHER" id="PTHR13045">
    <property type="entry name" value="5'-NUCLEOTIDASE"/>
    <property type="match status" value="1"/>
</dbReference>
<dbReference type="FunFam" id="1.10.150.340:FF:000001">
    <property type="entry name" value="Cytosolic 5-nucleotidase 3-like"/>
    <property type="match status" value="1"/>
</dbReference>
<dbReference type="GO" id="GO:0008253">
    <property type="term" value="F:5'-nucleotidase activity"/>
    <property type="evidence" value="ECO:0007669"/>
    <property type="project" value="UniProtKB-EC"/>
</dbReference>
<sequence>MYVVTRIILECKSCYRAYCTMVIMNKDYVNTIKELSGSNVYIKDKKKVNEIINELVQAGINKLQIVLDFDKTVTKQHVNGVKQYSSFGIFEKCPSLPASYLAAVTHLNEKYMPIEFNPGIPRAEKQKHMEDWWRLSEETLIGLTVSQLEIEEVVKNIQPPLRDGCSEFFNNATKENVPILIFSAGLGQTVMSVLKYHGILSENVKVVANFLKYDENGVIQGFRDNIIINVFNKNESVLSGTEYYQTIKDRTNAIVAGDSLGDASMFDCVANKQSILKIGFLYDHMEENLSAYMDTFDIVLADDQTMNVPHAIFKCIT</sequence>
<evidence type="ECO:0000256" key="8">
    <source>
        <dbReference type="ARBA" id="ARBA00023080"/>
    </source>
</evidence>
<keyword evidence="9" id="KW-0963">Cytoplasm</keyword>
<evidence type="ECO:0000256" key="1">
    <source>
        <dbReference type="ARBA" id="ARBA00000815"/>
    </source>
</evidence>
<dbReference type="NCBIfam" id="TIGR01544">
    <property type="entry name" value="HAD-SF-IE"/>
    <property type="match status" value="1"/>
</dbReference>